<reference evidence="1 2" key="1">
    <citation type="journal article" date="2020" name="bioRxiv">
        <title>Whole genome comparisons of ergot fungi reveals the divergence and evolution of species within the genus Claviceps are the result of varying mechanisms driving genome evolution and host range expansion.</title>
        <authorList>
            <person name="Wyka S.A."/>
            <person name="Mondo S.J."/>
            <person name="Liu M."/>
            <person name="Dettman J."/>
            <person name="Nalam V."/>
            <person name="Broders K.D."/>
        </authorList>
    </citation>
    <scope>NUCLEOTIDE SEQUENCE [LARGE SCALE GENOMIC DNA]</scope>
    <source>
        <strain evidence="1 2">Clav52</strain>
    </source>
</reference>
<proteinExistence type="predicted"/>
<organism evidence="1 2">
    <name type="scientific">Claviceps aff. purpurea</name>
    <dbReference type="NCBI Taxonomy" id="1967640"/>
    <lineage>
        <taxon>Eukaryota</taxon>
        <taxon>Fungi</taxon>
        <taxon>Dikarya</taxon>
        <taxon>Ascomycota</taxon>
        <taxon>Pezizomycotina</taxon>
        <taxon>Sordariomycetes</taxon>
        <taxon>Hypocreomycetidae</taxon>
        <taxon>Hypocreales</taxon>
        <taxon>Clavicipitaceae</taxon>
        <taxon>Claviceps</taxon>
    </lineage>
</organism>
<protein>
    <submittedName>
        <fullName evidence="1">Uncharacterized protein</fullName>
    </submittedName>
</protein>
<accession>A0A9P7U126</accession>
<gene>
    <name evidence="1" type="ORF">E4U09_002600</name>
</gene>
<dbReference type="AlphaFoldDB" id="A0A9P7U126"/>
<comment type="caution">
    <text evidence="1">The sequence shown here is derived from an EMBL/GenBank/DDBJ whole genome shotgun (WGS) entry which is preliminary data.</text>
</comment>
<name>A0A9P7U126_9HYPO</name>
<dbReference type="EMBL" id="SRRH01000218">
    <property type="protein sequence ID" value="KAG6294480.1"/>
    <property type="molecule type" value="Genomic_DNA"/>
</dbReference>
<evidence type="ECO:0000313" key="1">
    <source>
        <dbReference type="EMBL" id="KAG6294480.1"/>
    </source>
</evidence>
<sequence length="58" mass="6244">MLQPALEASTPLAISFTAWPCLASLELSLEPSLEPSRRAPMDCGGSFDLQATYCIDLD</sequence>
<dbReference type="Proteomes" id="UP000707071">
    <property type="component" value="Unassembled WGS sequence"/>
</dbReference>
<keyword evidence="2" id="KW-1185">Reference proteome</keyword>
<evidence type="ECO:0000313" key="2">
    <source>
        <dbReference type="Proteomes" id="UP000707071"/>
    </source>
</evidence>